<organism evidence="3 4">
    <name type="scientific">Saccharopolyspora taberi</name>
    <dbReference type="NCBI Taxonomy" id="60895"/>
    <lineage>
        <taxon>Bacteria</taxon>
        <taxon>Bacillati</taxon>
        <taxon>Actinomycetota</taxon>
        <taxon>Actinomycetes</taxon>
        <taxon>Pseudonocardiales</taxon>
        <taxon>Pseudonocardiaceae</taxon>
        <taxon>Saccharopolyspora</taxon>
    </lineage>
</organism>
<dbReference type="RefSeq" id="WP_344686415.1">
    <property type="nucleotide sequence ID" value="NZ_BAAAUX010000053.1"/>
</dbReference>
<feature type="transmembrane region" description="Helical" evidence="2">
    <location>
        <begin position="194"/>
        <end position="212"/>
    </location>
</feature>
<evidence type="ECO:0000313" key="3">
    <source>
        <dbReference type="EMBL" id="GAA2822625.1"/>
    </source>
</evidence>
<feature type="transmembrane region" description="Helical" evidence="2">
    <location>
        <begin position="232"/>
        <end position="252"/>
    </location>
</feature>
<keyword evidence="4" id="KW-1185">Reference proteome</keyword>
<evidence type="ECO:0000256" key="2">
    <source>
        <dbReference type="SAM" id="Phobius"/>
    </source>
</evidence>
<feature type="region of interest" description="Disordered" evidence="1">
    <location>
        <begin position="1"/>
        <end position="59"/>
    </location>
</feature>
<comment type="caution">
    <text evidence="3">The sequence shown here is derived from an EMBL/GenBank/DDBJ whole genome shotgun (WGS) entry which is preliminary data.</text>
</comment>
<gene>
    <name evidence="3" type="ORF">GCM10010470_67030</name>
</gene>
<evidence type="ECO:0000313" key="4">
    <source>
        <dbReference type="Proteomes" id="UP001500979"/>
    </source>
</evidence>
<dbReference type="EMBL" id="BAAAUX010000053">
    <property type="protein sequence ID" value="GAA2822625.1"/>
    <property type="molecule type" value="Genomic_DNA"/>
</dbReference>
<reference evidence="3 4" key="1">
    <citation type="journal article" date="2019" name="Int. J. Syst. Evol. Microbiol.">
        <title>The Global Catalogue of Microorganisms (GCM) 10K type strain sequencing project: providing services to taxonomists for standard genome sequencing and annotation.</title>
        <authorList>
            <consortium name="The Broad Institute Genomics Platform"/>
            <consortium name="The Broad Institute Genome Sequencing Center for Infectious Disease"/>
            <person name="Wu L."/>
            <person name="Ma J."/>
        </authorList>
    </citation>
    <scope>NUCLEOTIDE SEQUENCE [LARGE SCALE GENOMIC DNA]</scope>
    <source>
        <strain evidence="3 4">JCM 9383</strain>
    </source>
</reference>
<keyword evidence="2" id="KW-0812">Transmembrane</keyword>
<sequence length="321" mass="35607">MTAPPINGSRPRNGGVSNRQEWPLTQLPSPEAEKNGTSSQDPQLGKPKPNPGAGTEQTRRVRKLNAQLAERHGFRAVQDDPAWIEAETPRVIRQKARAAESQRLHNLLRDPAHKALSTARWRRNITTSTGIGLALSLGVSTANVQQTVADGAAEGSGRWWFAWSVEPAIAVLLLSLFAFRAFMATRGEAVEDKWIRNTEIALLITTFTLNTWQHLHWPWNAQFDLVQLMSHGVWPVLAVLIVTCVPRIWAYFGDLDHGGQPADPDLVDRLEVVRRLISEGQIAATPSRSAIEKALRDQGVKTNTAMAQRVHRCLTGRTELL</sequence>
<feature type="transmembrane region" description="Helical" evidence="2">
    <location>
        <begin position="160"/>
        <end position="182"/>
    </location>
</feature>
<accession>A0ABN3VNR1</accession>
<protein>
    <submittedName>
        <fullName evidence="3">Uncharacterized protein</fullName>
    </submittedName>
</protein>
<evidence type="ECO:0000256" key="1">
    <source>
        <dbReference type="SAM" id="MobiDB-lite"/>
    </source>
</evidence>
<feature type="transmembrane region" description="Helical" evidence="2">
    <location>
        <begin position="130"/>
        <end position="148"/>
    </location>
</feature>
<proteinExistence type="predicted"/>
<keyword evidence="2" id="KW-0472">Membrane</keyword>
<keyword evidence="2" id="KW-1133">Transmembrane helix</keyword>
<name>A0ABN3VNR1_9PSEU</name>
<dbReference type="Proteomes" id="UP001500979">
    <property type="component" value="Unassembled WGS sequence"/>
</dbReference>